<reference evidence="4 5" key="1">
    <citation type="submission" date="2011-07" db="EMBL/GenBank/DDBJ databases">
        <authorList>
            <person name="Coyne R."/>
            <person name="Brami D."/>
            <person name="Johnson J."/>
            <person name="Hostetler J."/>
            <person name="Hannick L."/>
            <person name="Clark T."/>
            <person name="Cassidy-Hanley D."/>
            <person name="Inman J."/>
        </authorList>
    </citation>
    <scope>NUCLEOTIDE SEQUENCE [LARGE SCALE GENOMIC DNA]</scope>
    <source>
        <strain evidence="4 5">G5</strain>
    </source>
</reference>
<name>G0QP06_ICHMU</name>
<gene>
    <name evidence="4" type="ORF">IMG5_063040</name>
</gene>
<keyword evidence="2" id="KW-0175">Coiled coil</keyword>
<dbReference type="PROSITE" id="PS50086">
    <property type="entry name" value="TBC_RABGAP"/>
    <property type="match status" value="1"/>
</dbReference>
<protein>
    <submittedName>
        <fullName evidence="4">TBC1 domain member isoform cra_b</fullName>
        <ecNumber evidence="4">3.2.1.1</ecNumber>
    </submittedName>
</protein>
<keyword evidence="1" id="KW-0343">GTPase activation</keyword>
<proteinExistence type="predicted"/>
<evidence type="ECO:0000313" key="4">
    <source>
        <dbReference type="EMBL" id="EGR33049.1"/>
    </source>
</evidence>
<feature type="coiled-coil region" evidence="2">
    <location>
        <begin position="76"/>
        <end position="103"/>
    </location>
</feature>
<dbReference type="EC" id="3.2.1.1" evidence="4"/>
<keyword evidence="4" id="KW-0326">Glycosidase</keyword>
<dbReference type="InterPro" id="IPR035969">
    <property type="entry name" value="Rab-GAP_TBC_sf"/>
</dbReference>
<dbReference type="FunFam" id="1.10.8.270:FF:000031">
    <property type="entry name" value="TBC1 domain family member 5"/>
    <property type="match status" value="1"/>
</dbReference>
<dbReference type="SMART" id="SM00164">
    <property type="entry name" value="TBC"/>
    <property type="match status" value="1"/>
</dbReference>
<dbReference type="SUPFAM" id="SSF47923">
    <property type="entry name" value="Ypt/Rab-GAP domain of gyp1p"/>
    <property type="match status" value="2"/>
</dbReference>
<dbReference type="PANTHER" id="PTHR22957:SF337">
    <property type="entry name" value="TBC1 DOMAIN FAMILY MEMBER 5"/>
    <property type="match status" value="1"/>
</dbReference>
<dbReference type="Pfam" id="PF00566">
    <property type="entry name" value="RabGAP-TBC"/>
    <property type="match status" value="1"/>
</dbReference>
<sequence length="409" mass="49201">MDTEQIIISCAKINDKHKQEFPDLEQAFSFSNFQKYILNSLDNIDELLDILKNIQLENLQIRFNVWRILLGIFQSEQSQDEKLDQLKKHRQEYKQLWESYNKQILKQENKPKQVFNPLAKNIQNTVRPGYFEDNELKSEIKKDVDRTYQDKPFFNNLNIKQIMSNILFVYSKKNNDVSYRQGMNELIASFLVIYFSESLYIKNNQYEDSKIYEIAQSFINPDFAEADVYQIFNKMMEAGHLEMFRPYLCENAKKKSDYNISSKKQQAILIRIGKIQNHYLKIIDIELFKHIKLLNVEMQIFLLRWIRCVHTREYHLSDSFLIWDSIFFEYFQNKSIENNFFLIDCICLAMIQFVRQQILEKEESSDCLQRFLKFPPVENIKSIIEQSFQIKANNEIINILQEFEFIQQQ</sequence>
<dbReference type="EMBL" id="GL983517">
    <property type="protein sequence ID" value="EGR33049.1"/>
    <property type="molecule type" value="Genomic_DNA"/>
</dbReference>
<dbReference type="GO" id="GO:0004556">
    <property type="term" value="F:alpha-amylase activity"/>
    <property type="evidence" value="ECO:0007669"/>
    <property type="project" value="UniProtKB-EC"/>
</dbReference>
<feature type="domain" description="Rab-GAP TBC" evidence="3">
    <location>
        <begin position="56"/>
        <end position="330"/>
    </location>
</feature>
<evidence type="ECO:0000313" key="5">
    <source>
        <dbReference type="Proteomes" id="UP000008983"/>
    </source>
</evidence>
<keyword evidence="4" id="KW-0378">Hydrolase</keyword>
<dbReference type="OrthoDB" id="27140at2759"/>
<dbReference type="OMA" id="WSEFFEN"/>
<dbReference type="eggNOG" id="KOG1091">
    <property type="taxonomic scope" value="Eukaryota"/>
</dbReference>
<keyword evidence="5" id="KW-1185">Reference proteome</keyword>
<evidence type="ECO:0000256" key="2">
    <source>
        <dbReference type="SAM" id="Coils"/>
    </source>
</evidence>
<dbReference type="InParanoid" id="G0QP06"/>
<dbReference type="Gene3D" id="1.10.472.80">
    <property type="entry name" value="Ypt/Rab-GAP domain of gyp1p, domain 3"/>
    <property type="match status" value="1"/>
</dbReference>
<dbReference type="AlphaFoldDB" id="G0QP06"/>
<accession>G0QP06</accession>
<dbReference type="RefSeq" id="XP_004037035.1">
    <property type="nucleotide sequence ID" value="XM_004036987.1"/>
</dbReference>
<dbReference type="STRING" id="857967.G0QP06"/>
<dbReference type="GO" id="GO:0005096">
    <property type="term" value="F:GTPase activator activity"/>
    <property type="evidence" value="ECO:0007669"/>
    <property type="project" value="UniProtKB-KW"/>
</dbReference>
<evidence type="ECO:0000259" key="3">
    <source>
        <dbReference type="PROSITE" id="PS50086"/>
    </source>
</evidence>
<dbReference type="Proteomes" id="UP000008983">
    <property type="component" value="Unassembled WGS sequence"/>
</dbReference>
<dbReference type="InterPro" id="IPR000195">
    <property type="entry name" value="Rab-GAP-TBC_dom"/>
</dbReference>
<organism evidence="4 5">
    <name type="scientific">Ichthyophthirius multifiliis</name>
    <name type="common">White spot disease agent</name>
    <name type="synonym">Ich</name>
    <dbReference type="NCBI Taxonomy" id="5932"/>
    <lineage>
        <taxon>Eukaryota</taxon>
        <taxon>Sar</taxon>
        <taxon>Alveolata</taxon>
        <taxon>Ciliophora</taxon>
        <taxon>Intramacronucleata</taxon>
        <taxon>Oligohymenophorea</taxon>
        <taxon>Hymenostomatida</taxon>
        <taxon>Ophryoglenina</taxon>
        <taxon>Ichthyophthirius</taxon>
    </lineage>
</organism>
<dbReference type="GeneID" id="14909223"/>
<evidence type="ECO:0000256" key="1">
    <source>
        <dbReference type="ARBA" id="ARBA00022468"/>
    </source>
</evidence>
<dbReference type="Gene3D" id="1.10.8.270">
    <property type="entry name" value="putative rabgap domain of human tbc1 domain family member 14 like domains"/>
    <property type="match status" value="1"/>
</dbReference>
<dbReference type="PANTHER" id="PTHR22957">
    <property type="entry name" value="TBC1 DOMAIN FAMILY MEMBER GTPASE-ACTIVATING PROTEIN"/>
    <property type="match status" value="1"/>
</dbReference>